<feature type="non-terminal residue" evidence="2">
    <location>
        <position position="1"/>
    </location>
</feature>
<evidence type="ECO:0000313" key="2">
    <source>
        <dbReference type="EMBL" id="CAG7724211.1"/>
    </source>
</evidence>
<dbReference type="AlphaFoldDB" id="A0A8J2JQ08"/>
<comment type="caution">
    <text evidence="2">The sequence shown here is derived from an EMBL/GenBank/DDBJ whole genome shotgun (WGS) entry which is preliminary data.</text>
</comment>
<organism evidence="2 3">
    <name type="scientific">Allacma fusca</name>
    <dbReference type="NCBI Taxonomy" id="39272"/>
    <lineage>
        <taxon>Eukaryota</taxon>
        <taxon>Metazoa</taxon>
        <taxon>Ecdysozoa</taxon>
        <taxon>Arthropoda</taxon>
        <taxon>Hexapoda</taxon>
        <taxon>Collembola</taxon>
        <taxon>Symphypleona</taxon>
        <taxon>Sminthuridae</taxon>
        <taxon>Allacma</taxon>
    </lineage>
</organism>
<sequence length="71" mass="7838">KDRWTHRYSQLDDRTGQEDVTGKVVVITGSNGGLGKVTALHMAKRGARVVMACRDVTKTENAVKENKEKVP</sequence>
<dbReference type="GO" id="GO:0016491">
    <property type="term" value="F:oxidoreductase activity"/>
    <property type="evidence" value="ECO:0007669"/>
    <property type="project" value="UniProtKB-KW"/>
</dbReference>
<keyword evidence="1" id="KW-0560">Oxidoreductase</keyword>
<evidence type="ECO:0000313" key="3">
    <source>
        <dbReference type="Proteomes" id="UP000708208"/>
    </source>
</evidence>
<proteinExistence type="predicted"/>
<feature type="non-terminal residue" evidence="2">
    <location>
        <position position="71"/>
    </location>
</feature>
<reference evidence="2" key="1">
    <citation type="submission" date="2021-06" db="EMBL/GenBank/DDBJ databases">
        <authorList>
            <person name="Hodson N. C."/>
            <person name="Mongue J. A."/>
            <person name="Jaron S. K."/>
        </authorList>
    </citation>
    <scope>NUCLEOTIDE SEQUENCE</scope>
</reference>
<protein>
    <submittedName>
        <fullName evidence="2">Uncharacterized protein</fullName>
    </submittedName>
</protein>
<dbReference type="OrthoDB" id="7673137at2759"/>
<evidence type="ECO:0000256" key="1">
    <source>
        <dbReference type="ARBA" id="ARBA00023002"/>
    </source>
</evidence>
<gene>
    <name evidence="2" type="ORF">AFUS01_LOCUS13246</name>
</gene>
<dbReference type="InterPro" id="IPR002347">
    <property type="entry name" value="SDR_fam"/>
</dbReference>
<dbReference type="PANTHER" id="PTHR43157:SF31">
    <property type="entry name" value="PHOSPHATIDYLINOSITOL-GLYCAN BIOSYNTHESIS CLASS F PROTEIN"/>
    <property type="match status" value="1"/>
</dbReference>
<dbReference type="Proteomes" id="UP000708208">
    <property type="component" value="Unassembled WGS sequence"/>
</dbReference>
<dbReference type="PANTHER" id="PTHR43157">
    <property type="entry name" value="PHOSPHATIDYLINOSITOL-GLYCAN BIOSYNTHESIS CLASS F PROTEIN-RELATED"/>
    <property type="match status" value="1"/>
</dbReference>
<name>A0A8J2JQ08_9HEXA</name>
<accession>A0A8J2JQ08</accession>
<keyword evidence="3" id="KW-1185">Reference proteome</keyword>
<dbReference type="EMBL" id="CAJVCH010106950">
    <property type="protein sequence ID" value="CAG7724211.1"/>
    <property type="molecule type" value="Genomic_DNA"/>
</dbReference>
<dbReference type="Pfam" id="PF00106">
    <property type="entry name" value="adh_short"/>
    <property type="match status" value="1"/>
</dbReference>